<dbReference type="InterPro" id="IPR006626">
    <property type="entry name" value="PbH1"/>
</dbReference>
<name>A0ABV9DPE3_9ACTN</name>
<protein>
    <submittedName>
        <fullName evidence="5">Polysaccharide lyase family 1 protein</fullName>
    </submittedName>
</protein>
<dbReference type="Proteomes" id="UP001595923">
    <property type="component" value="Unassembled WGS sequence"/>
</dbReference>
<evidence type="ECO:0000256" key="2">
    <source>
        <dbReference type="RuleBase" id="RU361173"/>
    </source>
</evidence>
<dbReference type="RefSeq" id="WP_378571222.1">
    <property type="nucleotide sequence ID" value="NZ_JBHSFQ010000002.1"/>
</dbReference>
<keyword evidence="2" id="KW-0964">Secreted</keyword>
<comment type="caution">
    <text evidence="5">The sequence shown here is derived from an EMBL/GenBank/DDBJ whole genome shotgun (WGS) entry which is preliminary data.</text>
</comment>
<evidence type="ECO:0000256" key="3">
    <source>
        <dbReference type="SAM" id="SignalP"/>
    </source>
</evidence>
<reference evidence="6" key="1">
    <citation type="journal article" date="2019" name="Int. J. Syst. Evol. Microbiol.">
        <title>The Global Catalogue of Microorganisms (GCM) 10K type strain sequencing project: providing services to taxonomists for standard genome sequencing and annotation.</title>
        <authorList>
            <consortium name="The Broad Institute Genomics Platform"/>
            <consortium name="The Broad Institute Genome Sequencing Center for Infectious Disease"/>
            <person name="Wu L."/>
            <person name="Ma J."/>
        </authorList>
    </citation>
    <scope>NUCLEOTIDE SEQUENCE [LARGE SCALE GENOMIC DNA]</scope>
    <source>
        <strain evidence="6">XZYJ18</strain>
    </source>
</reference>
<dbReference type="PANTHER" id="PTHR31683">
    <property type="entry name" value="PECTATE LYASE 18-RELATED"/>
    <property type="match status" value="1"/>
</dbReference>
<dbReference type="EMBL" id="JBHSFQ010000002">
    <property type="protein sequence ID" value="MFC4560774.1"/>
    <property type="molecule type" value="Genomic_DNA"/>
</dbReference>
<comment type="similarity">
    <text evidence="2">Belongs to the polysaccharide lyase 1 family.</text>
</comment>
<dbReference type="PANTHER" id="PTHR31683:SF18">
    <property type="entry name" value="PECTATE LYASE 21-RELATED"/>
    <property type="match status" value="1"/>
</dbReference>
<feature type="chain" id="PRO_5046320708" evidence="3">
    <location>
        <begin position="34"/>
        <end position="332"/>
    </location>
</feature>
<keyword evidence="1 2" id="KW-0456">Lyase</keyword>
<evidence type="ECO:0000256" key="1">
    <source>
        <dbReference type="ARBA" id="ARBA00023239"/>
    </source>
</evidence>
<sequence length="332" mass="34456">MRTNVKQHLSTLRTRTVAATGALAAVGAAAALAATALPSAADTAGDAPLVGSPVGWASQNGGTTGGQGGPTVRVTSGGALADAMTEDGPLVIEVQGSVGLDGMNDVSSDKTVIGVGSNAAITGGGIDVDGASNVIIQNIAFSGWDDDAINVQDGSTNVWIDHNSFTNGHDGATDVKRESDYVTISWNHYFDHEKTALLGHSDGHTADIGNLRVSYHHNYFEGTESRHPRVRFADQVHVYNNYYQGNAEYGVASTMNAGVIVEGNYFEDVDNPTHVGYADSDPGRIVERNNVYDNSGAPEAAGSVAAVPYRYTLDDPRSIPGIVRGGAGPGNL</sequence>
<dbReference type="SMART" id="SM00656">
    <property type="entry name" value="Amb_all"/>
    <property type="match status" value="1"/>
</dbReference>
<dbReference type="Pfam" id="PF00544">
    <property type="entry name" value="Pectate_lyase_4"/>
    <property type="match status" value="1"/>
</dbReference>
<accession>A0ABV9DPE3</accession>
<keyword evidence="2" id="KW-0624">Polysaccharide degradation</keyword>
<feature type="domain" description="Pectate lyase" evidence="4">
    <location>
        <begin position="67"/>
        <end position="272"/>
    </location>
</feature>
<evidence type="ECO:0000259" key="4">
    <source>
        <dbReference type="SMART" id="SM00656"/>
    </source>
</evidence>
<dbReference type="GO" id="GO:0016829">
    <property type="term" value="F:lyase activity"/>
    <property type="evidence" value="ECO:0007669"/>
    <property type="project" value="UniProtKB-KW"/>
</dbReference>
<gene>
    <name evidence="5" type="ORF">ACFO4E_02765</name>
</gene>
<keyword evidence="2" id="KW-0119">Carbohydrate metabolism</keyword>
<feature type="signal peptide" evidence="3">
    <location>
        <begin position="1"/>
        <end position="33"/>
    </location>
</feature>
<keyword evidence="6" id="KW-1185">Reference proteome</keyword>
<evidence type="ECO:0000313" key="6">
    <source>
        <dbReference type="Proteomes" id="UP001595923"/>
    </source>
</evidence>
<dbReference type="Gene3D" id="2.160.20.10">
    <property type="entry name" value="Single-stranded right-handed beta-helix, Pectin lyase-like"/>
    <property type="match status" value="1"/>
</dbReference>
<proteinExistence type="inferred from homology"/>
<comment type="subcellular location">
    <subcellularLocation>
        <location evidence="2">Secreted</location>
    </subcellularLocation>
</comment>
<evidence type="ECO:0000313" key="5">
    <source>
        <dbReference type="EMBL" id="MFC4560774.1"/>
    </source>
</evidence>
<keyword evidence="3" id="KW-0732">Signal</keyword>
<dbReference type="InterPro" id="IPR045032">
    <property type="entry name" value="PEL"/>
</dbReference>
<dbReference type="InterPro" id="IPR011050">
    <property type="entry name" value="Pectin_lyase_fold/virulence"/>
</dbReference>
<dbReference type="InterPro" id="IPR002022">
    <property type="entry name" value="Pec_lyase"/>
</dbReference>
<dbReference type="InterPro" id="IPR012334">
    <property type="entry name" value="Pectin_lyas_fold"/>
</dbReference>
<dbReference type="SMART" id="SM00710">
    <property type="entry name" value="PbH1"/>
    <property type="match status" value="4"/>
</dbReference>
<dbReference type="SUPFAM" id="SSF51126">
    <property type="entry name" value="Pectin lyase-like"/>
    <property type="match status" value="1"/>
</dbReference>
<organism evidence="5 6">
    <name type="scientific">Nocardiopsis mangrovi</name>
    <dbReference type="NCBI Taxonomy" id="1179818"/>
    <lineage>
        <taxon>Bacteria</taxon>
        <taxon>Bacillati</taxon>
        <taxon>Actinomycetota</taxon>
        <taxon>Actinomycetes</taxon>
        <taxon>Streptosporangiales</taxon>
        <taxon>Nocardiopsidaceae</taxon>
        <taxon>Nocardiopsis</taxon>
    </lineage>
</organism>